<dbReference type="Proteomes" id="UP000886520">
    <property type="component" value="Chromosome 4"/>
</dbReference>
<gene>
    <name evidence="1" type="ORF">GOP47_0004654</name>
</gene>
<reference evidence="1" key="1">
    <citation type="submission" date="2021-01" db="EMBL/GenBank/DDBJ databases">
        <title>Adiantum capillus-veneris genome.</title>
        <authorList>
            <person name="Fang Y."/>
            <person name="Liao Q."/>
        </authorList>
    </citation>
    <scope>NUCLEOTIDE SEQUENCE</scope>
    <source>
        <strain evidence="1">H3</strain>
        <tissue evidence="1">Leaf</tissue>
    </source>
</reference>
<dbReference type="EMBL" id="JABFUD020000004">
    <property type="protein sequence ID" value="KAI5081471.1"/>
    <property type="molecule type" value="Genomic_DNA"/>
</dbReference>
<evidence type="ECO:0000313" key="2">
    <source>
        <dbReference type="Proteomes" id="UP000886520"/>
    </source>
</evidence>
<organism evidence="1 2">
    <name type="scientific">Adiantum capillus-veneris</name>
    <name type="common">Maidenhair fern</name>
    <dbReference type="NCBI Taxonomy" id="13818"/>
    <lineage>
        <taxon>Eukaryota</taxon>
        <taxon>Viridiplantae</taxon>
        <taxon>Streptophyta</taxon>
        <taxon>Embryophyta</taxon>
        <taxon>Tracheophyta</taxon>
        <taxon>Polypodiopsida</taxon>
        <taxon>Polypodiidae</taxon>
        <taxon>Polypodiales</taxon>
        <taxon>Pteridineae</taxon>
        <taxon>Pteridaceae</taxon>
        <taxon>Vittarioideae</taxon>
        <taxon>Adiantum</taxon>
    </lineage>
</organism>
<dbReference type="AlphaFoldDB" id="A0A9D4V932"/>
<evidence type="ECO:0000313" key="1">
    <source>
        <dbReference type="EMBL" id="KAI5081471.1"/>
    </source>
</evidence>
<accession>A0A9D4V932</accession>
<sequence>MPAQLLTASSCCAITHTHRSCKEAYSMAIPPALLIVHHSISLCASSKARAQPDPQLTPVITTTQPSPGWLAIRGGHTHRKLLLSLVAQLHTHTAPASRF</sequence>
<proteinExistence type="predicted"/>
<keyword evidence="2" id="KW-1185">Reference proteome</keyword>
<comment type="caution">
    <text evidence="1">The sequence shown here is derived from an EMBL/GenBank/DDBJ whole genome shotgun (WGS) entry which is preliminary data.</text>
</comment>
<protein>
    <submittedName>
        <fullName evidence="1">Uncharacterized protein</fullName>
    </submittedName>
</protein>
<name>A0A9D4V932_ADICA</name>